<comment type="similarity">
    <text evidence="2">Belongs to the cytochrome P450 family.</text>
</comment>
<proteinExistence type="inferred from homology"/>
<dbReference type="Gene3D" id="1.10.630.10">
    <property type="entry name" value="Cytochrome P450"/>
    <property type="match status" value="1"/>
</dbReference>
<dbReference type="InterPro" id="IPR036396">
    <property type="entry name" value="Cyt_P450_sf"/>
</dbReference>
<comment type="caution">
    <text evidence="8">The sequence shown here is derived from an EMBL/GenBank/DDBJ whole genome shotgun (WGS) entry which is preliminary data.</text>
</comment>
<accession>V2WGS4</accession>
<dbReference type="Proteomes" id="UP000017559">
    <property type="component" value="Unassembled WGS sequence"/>
</dbReference>
<evidence type="ECO:0000313" key="9">
    <source>
        <dbReference type="Proteomes" id="UP000017559"/>
    </source>
</evidence>
<keyword evidence="4" id="KW-0479">Metal-binding</keyword>
<dbReference type="SUPFAM" id="SSF48264">
    <property type="entry name" value="Cytochrome P450"/>
    <property type="match status" value="1"/>
</dbReference>
<dbReference type="PANTHER" id="PTHR46300:SF7">
    <property type="entry name" value="P450, PUTATIVE (EUROFUNG)-RELATED"/>
    <property type="match status" value="1"/>
</dbReference>
<dbReference type="InterPro" id="IPR050364">
    <property type="entry name" value="Cytochrome_P450_fung"/>
</dbReference>
<keyword evidence="7" id="KW-0503">Monooxygenase</keyword>
<comment type="cofactor">
    <cofactor evidence="1">
        <name>heme</name>
        <dbReference type="ChEBI" id="CHEBI:30413"/>
    </cofactor>
</comment>
<evidence type="ECO:0000256" key="3">
    <source>
        <dbReference type="ARBA" id="ARBA00022617"/>
    </source>
</evidence>
<dbReference type="OrthoDB" id="1055148at2759"/>
<dbReference type="HOGENOM" id="CLU_1283554_0_0_1"/>
<keyword evidence="5" id="KW-0560">Oxidoreductase</keyword>
<dbReference type="PANTHER" id="PTHR46300">
    <property type="entry name" value="P450, PUTATIVE (EUROFUNG)-RELATED-RELATED"/>
    <property type="match status" value="1"/>
</dbReference>
<sequence>MPMLPYGSAWKKQWRLANLVLSIAAVKKYHVLQSQIMAMFLQSLIEKLKKYANELHLATGHIVINVTYELLAKTPNDLINFTWAGECLNIVSRGSMPGAFIVDLIPALRYLPSWLPGVTFHKAGQEGWDKIQHLIERPFNYVKSQMEAGTARLSLTLDCMENFEALNKKAVSTKEKEHVIQWTSGCMYAASNLCYPHELHPHLHQVPRSIEEGSS</sequence>
<evidence type="ECO:0000256" key="1">
    <source>
        <dbReference type="ARBA" id="ARBA00001971"/>
    </source>
</evidence>
<organism evidence="8 9">
    <name type="scientific">Moniliophthora roreri (strain MCA 2997)</name>
    <name type="common">Cocoa frosty pod rot fungus</name>
    <name type="synonym">Crinipellis roreri</name>
    <dbReference type="NCBI Taxonomy" id="1381753"/>
    <lineage>
        <taxon>Eukaryota</taxon>
        <taxon>Fungi</taxon>
        <taxon>Dikarya</taxon>
        <taxon>Basidiomycota</taxon>
        <taxon>Agaricomycotina</taxon>
        <taxon>Agaricomycetes</taxon>
        <taxon>Agaricomycetidae</taxon>
        <taxon>Agaricales</taxon>
        <taxon>Marasmiineae</taxon>
        <taxon>Marasmiaceae</taxon>
        <taxon>Moniliophthora</taxon>
    </lineage>
</organism>
<evidence type="ECO:0000256" key="7">
    <source>
        <dbReference type="ARBA" id="ARBA00023033"/>
    </source>
</evidence>
<keyword evidence="6" id="KW-0408">Iron</keyword>
<keyword evidence="3" id="KW-0349">Heme</keyword>
<evidence type="ECO:0000256" key="4">
    <source>
        <dbReference type="ARBA" id="ARBA00022723"/>
    </source>
</evidence>
<dbReference type="GO" id="GO:0005506">
    <property type="term" value="F:iron ion binding"/>
    <property type="evidence" value="ECO:0007669"/>
    <property type="project" value="InterPro"/>
</dbReference>
<evidence type="ECO:0000256" key="5">
    <source>
        <dbReference type="ARBA" id="ARBA00023002"/>
    </source>
</evidence>
<name>V2WGS4_MONRO</name>
<evidence type="ECO:0000256" key="2">
    <source>
        <dbReference type="ARBA" id="ARBA00010617"/>
    </source>
</evidence>
<evidence type="ECO:0000313" key="8">
    <source>
        <dbReference type="EMBL" id="ESK80777.1"/>
    </source>
</evidence>
<evidence type="ECO:0000256" key="6">
    <source>
        <dbReference type="ARBA" id="ARBA00023004"/>
    </source>
</evidence>
<dbReference type="EMBL" id="AWSO01003004">
    <property type="protein sequence ID" value="ESK80777.1"/>
    <property type="molecule type" value="Genomic_DNA"/>
</dbReference>
<keyword evidence="9" id="KW-1185">Reference proteome</keyword>
<dbReference type="GO" id="GO:0016705">
    <property type="term" value="F:oxidoreductase activity, acting on paired donors, with incorporation or reduction of molecular oxygen"/>
    <property type="evidence" value="ECO:0007669"/>
    <property type="project" value="InterPro"/>
</dbReference>
<reference evidence="8 9" key="1">
    <citation type="journal article" date="2014" name="BMC Genomics">
        <title>Genome and secretome analysis of the hemibiotrophic fungal pathogen, Moniliophthora roreri, which causes frosty pod rot disease of cacao: mechanisms of the biotrophic and necrotrophic phases.</title>
        <authorList>
            <person name="Meinhardt L.W."/>
            <person name="Costa G.G.L."/>
            <person name="Thomazella D.P.T."/>
            <person name="Teixeira P.J.P.L."/>
            <person name="Carazzolle M.F."/>
            <person name="Schuster S.C."/>
            <person name="Carlson J.E."/>
            <person name="Guiltinan M.J."/>
            <person name="Mieczkowski P."/>
            <person name="Farmer A."/>
            <person name="Ramaraj T."/>
            <person name="Crozier J."/>
            <person name="Davis R.E."/>
            <person name="Shao J."/>
            <person name="Melnick R.L."/>
            <person name="Pereira G.A.G."/>
            <person name="Bailey B.A."/>
        </authorList>
    </citation>
    <scope>NUCLEOTIDE SEQUENCE [LARGE SCALE GENOMIC DNA]</scope>
    <source>
        <strain evidence="8 9">MCA 2997</strain>
    </source>
</reference>
<protein>
    <submittedName>
        <fullName evidence="8">Cytochrome p450</fullName>
    </submittedName>
</protein>
<dbReference type="GO" id="GO:0020037">
    <property type="term" value="F:heme binding"/>
    <property type="evidence" value="ECO:0007669"/>
    <property type="project" value="InterPro"/>
</dbReference>
<dbReference type="GO" id="GO:0004497">
    <property type="term" value="F:monooxygenase activity"/>
    <property type="evidence" value="ECO:0007669"/>
    <property type="project" value="UniProtKB-KW"/>
</dbReference>
<dbReference type="AlphaFoldDB" id="V2WGS4"/>
<gene>
    <name evidence="8" type="ORF">Moror_8516</name>
</gene>
<dbReference type="KEGG" id="mrr:Moror_8516"/>